<proteinExistence type="predicted"/>
<sequence length="148" mass="14949">MLRDAAGRAAANLPECALLAKRPPSYPTGVSEGLTDFSDITAPGASFALSGPSAKLDPLHLPVRGDLAHIRLAGKVFVPHYVVPMAHVVAAGGAPLLKAGRSDAEAIAEVEGGALFNVLDAAGAYAWGQIGENGLVGYVALAALTAQP</sequence>
<dbReference type="EMBL" id="JACLAW010000001">
    <property type="protein sequence ID" value="MBC2663958.1"/>
    <property type="molecule type" value="Genomic_DNA"/>
</dbReference>
<name>A0A7X1KK64_9SPHN</name>
<dbReference type="InterPro" id="IPR041382">
    <property type="entry name" value="SH3_16"/>
</dbReference>
<dbReference type="Proteomes" id="UP000566813">
    <property type="component" value="Unassembled WGS sequence"/>
</dbReference>
<evidence type="ECO:0000259" key="1">
    <source>
        <dbReference type="Pfam" id="PF18348"/>
    </source>
</evidence>
<comment type="caution">
    <text evidence="2">The sequence shown here is derived from an EMBL/GenBank/DDBJ whole genome shotgun (WGS) entry which is preliminary data.</text>
</comment>
<accession>A0A7X1KK64</accession>
<reference evidence="2 3" key="1">
    <citation type="submission" date="2020-08" db="EMBL/GenBank/DDBJ databases">
        <title>The genome sequence of type strain Novosphingobium flavum NBRC 111647.</title>
        <authorList>
            <person name="Liu Y."/>
        </authorList>
    </citation>
    <scope>NUCLEOTIDE SEQUENCE [LARGE SCALE GENOMIC DNA]</scope>
    <source>
        <strain evidence="2 3">NBRC 111647</strain>
    </source>
</reference>
<dbReference type="AlphaFoldDB" id="A0A7X1KK64"/>
<feature type="domain" description="Bacterial dipeptidyl-peptidase SH3" evidence="1">
    <location>
        <begin position="96"/>
        <end position="144"/>
    </location>
</feature>
<evidence type="ECO:0000313" key="2">
    <source>
        <dbReference type="EMBL" id="MBC2663958.1"/>
    </source>
</evidence>
<protein>
    <submittedName>
        <fullName evidence="2">SH3 domain-containing protein</fullName>
    </submittedName>
</protein>
<evidence type="ECO:0000313" key="3">
    <source>
        <dbReference type="Proteomes" id="UP000566813"/>
    </source>
</evidence>
<keyword evidence="3" id="KW-1185">Reference proteome</keyword>
<organism evidence="2 3">
    <name type="scientific">Novosphingobium flavum</name>
    <dbReference type="NCBI Taxonomy" id="1778672"/>
    <lineage>
        <taxon>Bacteria</taxon>
        <taxon>Pseudomonadati</taxon>
        <taxon>Pseudomonadota</taxon>
        <taxon>Alphaproteobacteria</taxon>
        <taxon>Sphingomonadales</taxon>
        <taxon>Sphingomonadaceae</taxon>
        <taxon>Novosphingobium</taxon>
    </lineage>
</organism>
<gene>
    <name evidence="2" type="ORF">H7F51_00345</name>
</gene>
<dbReference type="Pfam" id="PF18348">
    <property type="entry name" value="SH3_16"/>
    <property type="match status" value="1"/>
</dbReference>